<accession>A0A365KK14</accession>
<dbReference type="InterPro" id="IPR010359">
    <property type="entry name" value="IrrE_HExxH"/>
</dbReference>
<feature type="compositionally biased region" description="Basic and acidic residues" evidence="1">
    <location>
        <begin position="529"/>
        <end position="540"/>
    </location>
</feature>
<evidence type="ECO:0000259" key="2">
    <source>
        <dbReference type="Pfam" id="PF06114"/>
    </source>
</evidence>
<sequence length="540" mass="62275">MSTKLDLTEINTRLEKNLEELFNNDRFQDMLDVMASGHQYSFNNVLMIASQKPEATMVRGFKQWQTLGRHVNKGEKSIDILVPSFKKVEVQKINEQTGEVLRDKNGDPESEVKQSITGFMVGKVFDVSQTNGKEIPNVRDFIQKDLQSSESLTELYDRFIDRINQNDQISLNIQEEAHPMDTYGGYYNRQTDDIVINTAVSTTAEQKFRVLIHEYAHSQLHHRENELKDLPRGHREAQAECTAYIVSQYYGFDTDLSSTGYIATWAQDLNLAKQAIHEVQTVSRETIEQLNSLQSEKIQDFYQSIDPEQTKKEIESKHAISLDDRPTLQLLDAKNGLVIYATAEQNERDNQFFFRTNTNRIVSLQDVDERYRILNVLENKGELVREYQKAEDFLKVTKIEDGKYAVTLEGGESTQRIFTKKAEGEQFIQKTALAQSLNTDRFLSKTQHKDTQHLQKLNNKHLNERLGSVLKQKNLKAETQHGVTIGWQLVKNPRIQSKDDLQQHIEGMNPTHSQTKEVASAFKQLQSAEKSKDKENELER</sequence>
<dbReference type="GO" id="GO:0003697">
    <property type="term" value="F:single-stranded DNA binding"/>
    <property type="evidence" value="ECO:0007669"/>
    <property type="project" value="InterPro"/>
</dbReference>
<dbReference type="RefSeq" id="WP_112224881.1">
    <property type="nucleotide sequence ID" value="NZ_QLZR01000010.1"/>
</dbReference>
<feature type="domain" description="IrrE N-terminal-like" evidence="2">
    <location>
        <begin position="175"/>
        <end position="243"/>
    </location>
</feature>
<organism evidence="4 5">
    <name type="scientific">Planococcus halotolerans</name>
    <dbReference type="NCBI Taxonomy" id="2233542"/>
    <lineage>
        <taxon>Bacteria</taxon>
        <taxon>Bacillati</taxon>
        <taxon>Bacillota</taxon>
        <taxon>Bacilli</taxon>
        <taxon>Bacillales</taxon>
        <taxon>Caryophanaceae</taxon>
        <taxon>Planococcus</taxon>
    </lineage>
</organism>
<dbReference type="EMBL" id="QLZR01000010">
    <property type="protein sequence ID" value="RAZ73484.1"/>
    <property type="molecule type" value="Genomic_DNA"/>
</dbReference>
<evidence type="ECO:0000313" key="4">
    <source>
        <dbReference type="EMBL" id="RAZ73484.1"/>
    </source>
</evidence>
<evidence type="ECO:0000313" key="5">
    <source>
        <dbReference type="Proteomes" id="UP000251002"/>
    </source>
</evidence>
<feature type="domain" description="N-terminal" evidence="3">
    <location>
        <begin position="26"/>
        <end position="105"/>
    </location>
</feature>
<evidence type="ECO:0000259" key="3">
    <source>
        <dbReference type="Pfam" id="PF08401"/>
    </source>
</evidence>
<gene>
    <name evidence="4" type="ORF">DP120_17280</name>
</gene>
<dbReference type="Proteomes" id="UP000251002">
    <property type="component" value="Unassembled WGS sequence"/>
</dbReference>
<proteinExistence type="predicted"/>
<evidence type="ECO:0000256" key="1">
    <source>
        <dbReference type="SAM" id="MobiDB-lite"/>
    </source>
</evidence>
<feature type="compositionally biased region" description="Polar residues" evidence="1">
    <location>
        <begin position="510"/>
        <end position="528"/>
    </location>
</feature>
<comment type="caution">
    <text evidence="4">The sequence shown here is derived from an EMBL/GenBank/DDBJ whole genome shotgun (WGS) entry which is preliminary data.</text>
</comment>
<feature type="region of interest" description="Disordered" evidence="1">
    <location>
        <begin position="506"/>
        <end position="540"/>
    </location>
</feature>
<reference evidence="4 5" key="1">
    <citation type="submission" date="2018-06" db="EMBL/GenBank/DDBJ databases">
        <title>The draft genome sequences of strains SCU63 and S1.</title>
        <authorList>
            <person name="Gan L."/>
        </authorList>
    </citation>
    <scope>NUCLEOTIDE SEQUENCE [LARGE SCALE GENOMIC DNA]</scope>
    <source>
        <strain evidence="4 5">SCU63</strain>
    </source>
</reference>
<dbReference type="Pfam" id="PF08401">
    <property type="entry name" value="ArdcN"/>
    <property type="match status" value="1"/>
</dbReference>
<dbReference type="Pfam" id="PF06114">
    <property type="entry name" value="Peptidase_M78"/>
    <property type="match status" value="1"/>
</dbReference>
<protein>
    <submittedName>
        <fullName evidence="4">LtrC-like protein</fullName>
    </submittedName>
</protein>
<dbReference type="InterPro" id="IPR013610">
    <property type="entry name" value="ArdC_N"/>
</dbReference>
<keyword evidence="5" id="KW-1185">Reference proteome</keyword>
<name>A0A365KK14_9BACL</name>
<dbReference type="AlphaFoldDB" id="A0A365KK14"/>